<evidence type="ECO:0000313" key="3">
    <source>
        <dbReference type="Proteomes" id="UP000095431"/>
    </source>
</evidence>
<feature type="transmembrane region" description="Helical" evidence="1">
    <location>
        <begin position="51"/>
        <end position="76"/>
    </location>
</feature>
<dbReference type="RefSeq" id="WP_008706140.1">
    <property type="nucleotide sequence ID" value="NZ_AP031426.1"/>
</dbReference>
<keyword evidence="1" id="KW-0472">Membrane</keyword>
<sequence>MTALLELKQRIKNLYSQYEIYILPVLRFVLAMVYFIWINTNMGYMKQIDNIFIVLILALICSILPSGVMIFVGFALMVAHGYALGIEVAGFMLVLILFMAILFLRFSSDNNLVLVFTPLSFGFSVPTLLPIGSGLLCNAFSALPAGCGVIIYYFIRFIRVQHKLLENPDVAIADKLKLLTDGIVQNWGMWITVIAFIAVILLVNLIRTRSFDYAWRIAIIAGGVVYVLMIIAGGFYFRLDIDVVTLIIYTVISVVIGLLLEFFVFGGDYTRTERLEYEDDEYYYYVKAVPKACVTTSERSIKKINGSSAKDERPAQDNVVSYANPIFHGDEKAVTTDEAAAPVERKKDIDSVDFEKKLEESLKNL</sequence>
<evidence type="ECO:0000313" key="2">
    <source>
        <dbReference type="EMBL" id="CUN60936.1"/>
    </source>
</evidence>
<dbReference type="Proteomes" id="UP000095431">
    <property type="component" value="Unassembled WGS sequence"/>
</dbReference>
<keyword evidence="1" id="KW-0812">Transmembrane</keyword>
<dbReference type="EMBL" id="CYZN01000003">
    <property type="protein sequence ID" value="CUN60936.1"/>
    <property type="molecule type" value="Genomic_DNA"/>
</dbReference>
<feature type="transmembrane region" description="Helical" evidence="1">
    <location>
        <begin position="187"/>
        <end position="206"/>
    </location>
</feature>
<dbReference type="eggNOG" id="ENOG502Z9W3">
    <property type="taxonomic scope" value="Bacteria"/>
</dbReference>
<name>A0A173YCQ9_9FIRM</name>
<reference evidence="2 3" key="1">
    <citation type="submission" date="2015-09" db="EMBL/GenBank/DDBJ databases">
        <authorList>
            <consortium name="Pathogen Informatics"/>
        </authorList>
    </citation>
    <scope>NUCLEOTIDE SEQUENCE [LARGE SCALE GENOMIC DNA]</scope>
    <source>
        <strain evidence="2 3">2789STDY5834863</strain>
    </source>
</reference>
<gene>
    <name evidence="2" type="ORF">ERS852478_00609</name>
</gene>
<feature type="transmembrane region" description="Helical" evidence="1">
    <location>
        <begin position="213"/>
        <end position="237"/>
    </location>
</feature>
<feature type="transmembrane region" description="Helical" evidence="1">
    <location>
        <begin position="20"/>
        <end position="39"/>
    </location>
</feature>
<feature type="transmembrane region" description="Helical" evidence="1">
    <location>
        <begin position="243"/>
        <end position="265"/>
    </location>
</feature>
<keyword evidence="1" id="KW-1133">Transmembrane helix</keyword>
<feature type="transmembrane region" description="Helical" evidence="1">
    <location>
        <begin position="136"/>
        <end position="155"/>
    </location>
</feature>
<protein>
    <submittedName>
        <fullName evidence="2">Uncharacterized protein</fullName>
    </submittedName>
</protein>
<dbReference type="AlphaFoldDB" id="A0A173YCQ9"/>
<proteinExistence type="predicted"/>
<feature type="transmembrane region" description="Helical" evidence="1">
    <location>
        <begin position="112"/>
        <end position="129"/>
    </location>
</feature>
<accession>A0A173YCQ9</accession>
<feature type="transmembrane region" description="Helical" evidence="1">
    <location>
        <begin position="88"/>
        <end position="106"/>
    </location>
</feature>
<organism evidence="2 3">
    <name type="scientific">Blautia wexlerae</name>
    <dbReference type="NCBI Taxonomy" id="418240"/>
    <lineage>
        <taxon>Bacteria</taxon>
        <taxon>Bacillati</taxon>
        <taxon>Bacillota</taxon>
        <taxon>Clostridia</taxon>
        <taxon>Lachnospirales</taxon>
        <taxon>Lachnospiraceae</taxon>
        <taxon>Blautia</taxon>
    </lineage>
</organism>
<evidence type="ECO:0000256" key="1">
    <source>
        <dbReference type="SAM" id="Phobius"/>
    </source>
</evidence>